<comment type="subcellular location">
    <subcellularLocation>
        <location evidence="1">Cell outer membrane</location>
    </subcellularLocation>
</comment>
<evidence type="ECO:0000256" key="5">
    <source>
        <dbReference type="SAM" id="SignalP"/>
    </source>
</evidence>
<feature type="chain" id="PRO_5016325633" evidence="5">
    <location>
        <begin position="29"/>
        <end position="347"/>
    </location>
</feature>
<dbReference type="InterPro" id="IPR036465">
    <property type="entry name" value="vWFA_dom_sf"/>
</dbReference>
<keyword evidence="2 4" id="KW-0472">Membrane</keyword>
<dbReference type="Gene3D" id="3.40.50.410">
    <property type="entry name" value="von Willebrand factor, type A domain"/>
    <property type="match status" value="1"/>
</dbReference>
<protein>
    <submittedName>
        <fullName evidence="7">OmpA/MotB domain protein</fullName>
    </submittedName>
</protein>
<dbReference type="CDD" id="cd07185">
    <property type="entry name" value="OmpA_C-like"/>
    <property type="match status" value="1"/>
</dbReference>
<dbReference type="InterPro" id="IPR036737">
    <property type="entry name" value="OmpA-like_sf"/>
</dbReference>
<dbReference type="InterPro" id="IPR006664">
    <property type="entry name" value="OMP_bac"/>
</dbReference>
<dbReference type="GO" id="GO:0009279">
    <property type="term" value="C:cell outer membrane"/>
    <property type="evidence" value="ECO:0007669"/>
    <property type="project" value="UniProtKB-SubCell"/>
</dbReference>
<sequence length="347" mass="37133">MSRMKCMFILAALAIGVVLMLGAGSAQAKLVPKVDGFVLFTDYSGSMAMRHEAEGVKKITLAKQVLLGMNEKIPALGYEAGMATFAPFEHKWQGKYGKTQIAEAAGSLSEDFPIFGRMTPMGDGFSALAPALEGMNGKVAVIIFSDGVSNEGMDPVAEATTLYQAARGRLCFHVVSFADTAAGQKILDDIAALSGCSVSASGPALLADGAAMDQFVRDVFYDEVADAAPAPVVMEKVDEVIELRIPFDFDSAKIRDDVMPILDEAAEMLMNADRPAILEGHTCNIGPDAYNQGLSERRAQSVKQYLVGKGVPAVRLGTSGMGESMPKYDNNNEEGRKLNRRVEVFLK</sequence>
<evidence type="ECO:0000313" key="7">
    <source>
        <dbReference type="EMBL" id="BBD07338.1"/>
    </source>
</evidence>
<evidence type="ECO:0000256" key="4">
    <source>
        <dbReference type="PROSITE-ProRule" id="PRU00473"/>
    </source>
</evidence>
<reference evidence="7 8" key="1">
    <citation type="journal article" date="2018" name="Sci. Adv.">
        <title>Multi-heme cytochromes provide a pathway for survival in energy-limited environments.</title>
        <authorList>
            <person name="Deng X."/>
            <person name="Dohmae N."/>
            <person name="Nealson K.H."/>
            <person name="Hashimoto K."/>
            <person name="Okamoto A."/>
        </authorList>
    </citation>
    <scope>NUCLEOTIDE SEQUENCE [LARGE SCALE GENOMIC DNA]</scope>
    <source>
        <strain evidence="7 8">IS5</strain>
    </source>
</reference>
<dbReference type="Gene3D" id="3.30.1330.60">
    <property type="entry name" value="OmpA-like domain"/>
    <property type="match status" value="1"/>
</dbReference>
<dbReference type="AlphaFoldDB" id="A0A2Z6AVU2"/>
<accession>A0A2Z6AVU2</accession>
<keyword evidence="8" id="KW-1185">Reference proteome</keyword>
<evidence type="ECO:0000313" key="8">
    <source>
        <dbReference type="Proteomes" id="UP000269883"/>
    </source>
</evidence>
<feature type="domain" description="OmpA-like" evidence="6">
    <location>
        <begin position="234"/>
        <end position="347"/>
    </location>
</feature>
<evidence type="ECO:0000256" key="2">
    <source>
        <dbReference type="ARBA" id="ARBA00023136"/>
    </source>
</evidence>
<keyword evidence="5" id="KW-0732">Signal</keyword>
<dbReference type="Proteomes" id="UP000269883">
    <property type="component" value="Chromosome"/>
</dbReference>
<dbReference type="PANTHER" id="PTHR30329:SF21">
    <property type="entry name" value="LIPOPROTEIN YIAD-RELATED"/>
    <property type="match status" value="1"/>
</dbReference>
<feature type="signal peptide" evidence="5">
    <location>
        <begin position="1"/>
        <end position="28"/>
    </location>
</feature>
<keyword evidence="3" id="KW-0998">Cell outer membrane</keyword>
<evidence type="ECO:0000259" key="6">
    <source>
        <dbReference type="PROSITE" id="PS51123"/>
    </source>
</evidence>
<dbReference type="SUPFAM" id="SSF53300">
    <property type="entry name" value="vWA-like"/>
    <property type="match status" value="1"/>
</dbReference>
<dbReference type="Pfam" id="PF00691">
    <property type="entry name" value="OmpA"/>
    <property type="match status" value="1"/>
</dbReference>
<evidence type="ECO:0000256" key="3">
    <source>
        <dbReference type="ARBA" id="ARBA00023237"/>
    </source>
</evidence>
<dbReference type="PROSITE" id="PS51123">
    <property type="entry name" value="OMPA_2"/>
    <property type="match status" value="1"/>
</dbReference>
<dbReference type="PRINTS" id="PR01021">
    <property type="entry name" value="OMPADOMAIN"/>
</dbReference>
<dbReference type="RefSeq" id="WP_172961615.1">
    <property type="nucleotide sequence ID" value="NZ_AP017378.1"/>
</dbReference>
<evidence type="ECO:0000256" key="1">
    <source>
        <dbReference type="ARBA" id="ARBA00004442"/>
    </source>
</evidence>
<dbReference type="PRINTS" id="PR01023">
    <property type="entry name" value="NAFLGMOTY"/>
</dbReference>
<dbReference type="PANTHER" id="PTHR30329">
    <property type="entry name" value="STATOR ELEMENT OF FLAGELLAR MOTOR COMPLEX"/>
    <property type="match status" value="1"/>
</dbReference>
<dbReference type="SUPFAM" id="SSF103088">
    <property type="entry name" value="OmpA-like"/>
    <property type="match status" value="1"/>
</dbReference>
<dbReference type="EMBL" id="AP017378">
    <property type="protein sequence ID" value="BBD07338.1"/>
    <property type="molecule type" value="Genomic_DNA"/>
</dbReference>
<dbReference type="KEGG" id="dfl:DFE_0612"/>
<organism evidence="7 8">
    <name type="scientific">Desulfovibrio ferrophilus</name>
    <dbReference type="NCBI Taxonomy" id="241368"/>
    <lineage>
        <taxon>Bacteria</taxon>
        <taxon>Pseudomonadati</taxon>
        <taxon>Thermodesulfobacteriota</taxon>
        <taxon>Desulfovibrionia</taxon>
        <taxon>Desulfovibrionales</taxon>
        <taxon>Desulfovibrionaceae</taxon>
        <taxon>Desulfovibrio</taxon>
    </lineage>
</organism>
<name>A0A2Z6AVU2_9BACT</name>
<dbReference type="InterPro" id="IPR050330">
    <property type="entry name" value="Bact_OuterMem_StrucFunc"/>
</dbReference>
<gene>
    <name evidence="7" type="ORF">DFE_0612</name>
</gene>
<dbReference type="InterPro" id="IPR006665">
    <property type="entry name" value="OmpA-like"/>
</dbReference>
<proteinExistence type="predicted"/>